<organism evidence="2 3">
    <name type="scientific">Tulasnella calospora MUT 4182</name>
    <dbReference type="NCBI Taxonomy" id="1051891"/>
    <lineage>
        <taxon>Eukaryota</taxon>
        <taxon>Fungi</taxon>
        <taxon>Dikarya</taxon>
        <taxon>Basidiomycota</taxon>
        <taxon>Agaricomycotina</taxon>
        <taxon>Agaricomycetes</taxon>
        <taxon>Cantharellales</taxon>
        <taxon>Tulasnellaceae</taxon>
        <taxon>Tulasnella</taxon>
    </lineage>
</organism>
<dbReference type="HOGENOM" id="CLU_1528836_0_0_1"/>
<sequence>DAAVPYQDPNAAYYAQQQYAYSHPPAQQTAPPMHHSAPVEGVYPNPNGPQNVYYPQHPAVPYPQQYPVQIDPTQVPPQPPPQAGFVDDRPDRTAPRTIYNHAGGPPGGSYGSAAQTTTPLGALATSVPHVNMNPAHPHVYGAPYAYGQYPPAHVSQSPQGYTSSLGGAMGPPPGQT</sequence>
<reference evidence="2 3" key="1">
    <citation type="submission" date="2014-04" db="EMBL/GenBank/DDBJ databases">
        <authorList>
            <consortium name="DOE Joint Genome Institute"/>
            <person name="Kuo A."/>
            <person name="Girlanda M."/>
            <person name="Perotto S."/>
            <person name="Kohler A."/>
            <person name="Nagy L.G."/>
            <person name="Floudas D."/>
            <person name="Copeland A."/>
            <person name="Barry K.W."/>
            <person name="Cichocki N."/>
            <person name="Veneault-Fourrey C."/>
            <person name="LaButti K."/>
            <person name="Lindquist E.A."/>
            <person name="Lipzen A."/>
            <person name="Lundell T."/>
            <person name="Morin E."/>
            <person name="Murat C."/>
            <person name="Sun H."/>
            <person name="Tunlid A."/>
            <person name="Henrissat B."/>
            <person name="Grigoriev I.V."/>
            <person name="Hibbett D.S."/>
            <person name="Martin F."/>
            <person name="Nordberg H.P."/>
            <person name="Cantor M.N."/>
            <person name="Hua S.X."/>
        </authorList>
    </citation>
    <scope>NUCLEOTIDE SEQUENCE [LARGE SCALE GENOMIC DNA]</scope>
    <source>
        <strain evidence="2 3">MUT 4182</strain>
    </source>
</reference>
<accession>A0A0C3KUK6</accession>
<proteinExistence type="predicted"/>
<reference evidence="3" key="2">
    <citation type="submission" date="2015-01" db="EMBL/GenBank/DDBJ databases">
        <title>Evolutionary Origins and Diversification of the Mycorrhizal Mutualists.</title>
        <authorList>
            <consortium name="DOE Joint Genome Institute"/>
            <consortium name="Mycorrhizal Genomics Consortium"/>
            <person name="Kohler A."/>
            <person name="Kuo A."/>
            <person name="Nagy L.G."/>
            <person name="Floudas D."/>
            <person name="Copeland A."/>
            <person name="Barry K.W."/>
            <person name="Cichocki N."/>
            <person name="Veneault-Fourrey C."/>
            <person name="LaButti K."/>
            <person name="Lindquist E.A."/>
            <person name="Lipzen A."/>
            <person name="Lundell T."/>
            <person name="Morin E."/>
            <person name="Murat C."/>
            <person name="Riley R."/>
            <person name="Ohm R."/>
            <person name="Sun H."/>
            <person name="Tunlid A."/>
            <person name="Henrissat B."/>
            <person name="Grigoriev I.V."/>
            <person name="Hibbett D.S."/>
            <person name="Martin F."/>
        </authorList>
    </citation>
    <scope>NUCLEOTIDE SEQUENCE [LARGE SCALE GENOMIC DNA]</scope>
    <source>
        <strain evidence="3">MUT 4182</strain>
    </source>
</reference>
<dbReference type="AlphaFoldDB" id="A0A0C3KUK6"/>
<dbReference type="EMBL" id="KN823047">
    <property type="protein sequence ID" value="KIO25188.1"/>
    <property type="molecule type" value="Genomic_DNA"/>
</dbReference>
<evidence type="ECO:0000256" key="1">
    <source>
        <dbReference type="SAM" id="MobiDB-lite"/>
    </source>
</evidence>
<keyword evidence="3" id="KW-1185">Reference proteome</keyword>
<dbReference type="Proteomes" id="UP000054248">
    <property type="component" value="Unassembled WGS sequence"/>
</dbReference>
<feature type="non-terminal residue" evidence="2">
    <location>
        <position position="1"/>
    </location>
</feature>
<name>A0A0C3KUK6_9AGAM</name>
<evidence type="ECO:0000313" key="2">
    <source>
        <dbReference type="EMBL" id="KIO25188.1"/>
    </source>
</evidence>
<protein>
    <submittedName>
        <fullName evidence="2">Uncharacterized protein</fullName>
    </submittedName>
</protein>
<feature type="region of interest" description="Disordered" evidence="1">
    <location>
        <begin position="17"/>
        <end position="112"/>
    </location>
</feature>
<evidence type="ECO:0000313" key="3">
    <source>
        <dbReference type="Proteomes" id="UP000054248"/>
    </source>
</evidence>
<feature type="region of interest" description="Disordered" evidence="1">
    <location>
        <begin position="152"/>
        <end position="176"/>
    </location>
</feature>
<feature type="compositionally biased region" description="Low complexity" evidence="1">
    <location>
        <begin position="17"/>
        <end position="28"/>
    </location>
</feature>
<feature type="compositionally biased region" description="Low complexity" evidence="1">
    <location>
        <begin position="52"/>
        <end position="73"/>
    </location>
</feature>
<gene>
    <name evidence="2" type="ORF">M407DRAFT_94107</name>
</gene>
<feature type="compositionally biased region" description="Polar residues" evidence="1">
    <location>
        <begin position="154"/>
        <end position="165"/>
    </location>
</feature>